<evidence type="ECO:0008006" key="8">
    <source>
        <dbReference type="Google" id="ProtNLM"/>
    </source>
</evidence>
<dbReference type="GO" id="GO:1901137">
    <property type="term" value="P:carbohydrate derivative biosynthetic process"/>
    <property type="evidence" value="ECO:0007669"/>
    <property type="project" value="UniProtKB-ARBA"/>
</dbReference>
<comment type="subcellular location">
    <subcellularLocation>
        <location evidence="1">Cell inner membrane</location>
    </subcellularLocation>
</comment>
<evidence type="ECO:0000313" key="7">
    <source>
        <dbReference type="EMBL" id="GAG20679.1"/>
    </source>
</evidence>
<keyword evidence="6" id="KW-0012">Acyltransferase</keyword>
<dbReference type="AlphaFoldDB" id="X0VQL0"/>
<evidence type="ECO:0000256" key="6">
    <source>
        <dbReference type="ARBA" id="ARBA00023315"/>
    </source>
</evidence>
<evidence type="ECO:0000256" key="3">
    <source>
        <dbReference type="ARBA" id="ARBA00022519"/>
    </source>
</evidence>
<dbReference type="GO" id="GO:0016746">
    <property type="term" value="F:acyltransferase activity"/>
    <property type="evidence" value="ECO:0007669"/>
    <property type="project" value="UniProtKB-KW"/>
</dbReference>
<keyword evidence="5" id="KW-0472">Membrane</keyword>
<dbReference type="GO" id="GO:0008610">
    <property type="term" value="P:lipid biosynthetic process"/>
    <property type="evidence" value="ECO:0007669"/>
    <property type="project" value="UniProtKB-ARBA"/>
</dbReference>
<dbReference type="EMBL" id="BARS01032980">
    <property type="protein sequence ID" value="GAG20679.1"/>
    <property type="molecule type" value="Genomic_DNA"/>
</dbReference>
<comment type="caution">
    <text evidence="7">The sequence shown here is derived from an EMBL/GenBank/DDBJ whole genome shotgun (WGS) entry which is preliminary data.</text>
</comment>
<keyword evidence="2" id="KW-1003">Cell membrane</keyword>
<keyword evidence="3" id="KW-0997">Cell inner membrane</keyword>
<organism evidence="7">
    <name type="scientific">marine sediment metagenome</name>
    <dbReference type="NCBI Taxonomy" id="412755"/>
    <lineage>
        <taxon>unclassified sequences</taxon>
        <taxon>metagenomes</taxon>
        <taxon>ecological metagenomes</taxon>
    </lineage>
</organism>
<evidence type="ECO:0000256" key="4">
    <source>
        <dbReference type="ARBA" id="ARBA00022679"/>
    </source>
</evidence>
<dbReference type="InterPro" id="IPR004960">
    <property type="entry name" value="LipA_acyltrans"/>
</dbReference>
<dbReference type="PANTHER" id="PTHR30606">
    <property type="entry name" value="LIPID A BIOSYNTHESIS LAUROYL ACYLTRANSFERASE"/>
    <property type="match status" value="1"/>
</dbReference>
<accession>X0VQL0</accession>
<evidence type="ECO:0000256" key="5">
    <source>
        <dbReference type="ARBA" id="ARBA00023136"/>
    </source>
</evidence>
<sequence>INYGHYMVDYFLMPQLPPHKAKIFFARLKGEEILQDALTKGQGAILLSAHVGNWEFGGTMMRLADYPLAVVAMAHNASATNALVNRLRKGKGIRVIEVDRSPFSGIEILRHLRGNGIVAMIGDRDFFGRGRPVTLFGREVSFPVGPVVMAMKSGAALIPAFVLRQPDGRYFGVLEKSIPLLLEGKRDDVIQKNLDKTARVFEEYIRRYPDQWYCPDPVAGGTTS</sequence>
<keyword evidence="4" id="KW-0808">Transferase</keyword>
<evidence type="ECO:0000256" key="2">
    <source>
        <dbReference type="ARBA" id="ARBA00022475"/>
    </source>
</evidence>
<dbReference type="GO" id="GO:0005886">
    <property type="term" value="C:plasma membrane"/>
    <property type="evidence" value="ECO:0007669"/>
    <property type="project" value="UniProtKB-SubCell"/>
</dbReference>
<evidence type="ECO:0000256" key="1">
    <source>
        <dbReference type="ARBA" id="ARBA00004533"/>
    </source>
</evidence>
<dbReference type="Pfam" id="PF03279">
    <property type="entry name" value="Lip_A_acyltrans"/>
    <property type="match status" value="1"/>
</dbReference>
<name>X0VQL0_9ZZZZ</name>
<feature type="non-terminal residue" evidence="7">
    <location>
        <position position="1"/>
    </location>
</feature>
<proteinExistence type="predicted"/>
<gene>
    <name evidence="7" type="ORF">S01H1_51122</name>
</gene>
<dbReference type="CDD" id="cd07984">
    <property type="entry name" value="LPLAT_LABLAT-like"/>
    <property type="match status" value="1"/>
</dbReference>
<dbReference type="PANTHER" id="PTHR30606:SF10">
    <property type="entry name" value="PHOSPHATIDYLINOSITOL MANNOSIDE ACYLTRANSFERASE"/>
    <property type="match status" value="1"/>
</dbReference>
<protein>
    <recommendedName>
        <fullName evidence="8">Phospholipid/glycerol acyltransferase domain-containing protein</fullName>
    </recommendedName>
</protein>
<reference evidence="7" key="1">
    <citation type="journal article" date="2014" name="Front. Microbiol.">
        <title>High frequency of phylogenetically diverse reductive dehalogenase-homologous genes in deep subseafloor sedimentary metagenomes.</title>
        <authorList>
            <person name="Kawai M."/>
            <person name="Futagami T."/>
            <person name="Toyoda A."/>
            <person name="Takaki Y."/>
            <person name="Nishi S."/>
            <person name="Hori S."/>
            <person name="Arai W."/>
            <person name="Tsubouchi T."/>
            <person name="Morono Y."/>
            <person name="Uchiyama I."/>
            <person name="Ito T."/>
            <person name="Fujiyama A."/>
            <person name="Inagaki F."/>
            <person name="Takami H."/>
        </authorList>
    </citation>
    <scope>NUCLEOTIDE SEQUENCE</scope>
    <source>
        <strain evidence="7">Expedition CK06-06</strain>
    </source>
</reference>